<organism evidence="1 2">
    <name type="scientific">Hirundo rustica rustica</name>
    <dbReference type="NCBI Taxonomy" id="333673"/>
    <lineage>
        <taxon>Eukaryota</taxon>
        <taxon>Metazoa</taxon>
        <taxon>Chordata</taxon>
        <taxon>Craniata</taxon>
        <taxon>Vertebrata</taxon>
        <taxon>Euteleostomi</taxon>
        <taxon>Archelosauria</taxon>
        <taxon>Archosauria</taxon>
        <taxon>Dinosauria</taxon>
        <taxon>Saurischia</taxon>
        <taxon>Theropoda</taxon>
        <taxon>Coelurosauria</taxon>
        <taxon>Aves</taxon>
        <taxon>Neognathae</taxon>
        <taxon>Neoaves</taxon>
        <taxon>Telluraves</taxon>
        <taxon>Australaves</taxon>
        <taxon>Passeriformes</taxon>
        <taxon>Sylvioidea</taxon>
        <taxon>Hirundinidae</taxon>
        <taxon>Hirundo</taxon>
    </lineage>
</organism>
<reference evidence="1 2" key="1">
    <citation type="submission" date="2018-07" db="EMBL/GenBank/DDBJ databases">
        <title>A high quality draft genome assembly of the barn swallow (H. rustica rustica).</title>
        <authorList>
            <person name="Formenti G."/>
            <person name="Chiara M."/>
            <person name="Poveda L."/>
            <person name="Francoijs K.-J."/>
            <person name="Bonisoli-Alquati A."/>
            <person name="Canova L."/>
            <person name="Gianfranceschi L."/>
            <person name="Horner D.S."/>
            <person name="Saino N."/>
        </authorList>
    </citation>
    <scope>NUCLEOTIDE SEQUENCE [LARGE SCALE GENOMIC DNA]</scope>
    <source>
        <strain evidence="1">Chelidonia</strain>
        <tissue evidence="1">Blood</tissue>
    </source>
</reference>
<sequence>MAAVRVNLQTGSKCRQPSWGQPLAKVNGPRKIQNSNEESCLSLAHLVCQLPNNREKEEQKDFQGFGYAFHLKEDYLSWWNRMMEQQLL</sequence>
<dbReference type="AlphaFoldDB" id="A0A3M0K6S1"/>
<proteinExistence type="predicted"/>
<comment type="caution">
    <text evidence="1">The sequence shown here is derived from an EMBL/GenBank/DDBJ whole genome shotgun (WGS) entry which is preliminary data.</text>
</comment>
<evidence type="ECO:0000313" key="1">
    <source>
        <dbReference type="EMBL" id="RMC06760.1"/>
    </source>
</evidence>
<accession>A0A3M0K6S1</accession>
<dbReference type="EMBL" id="QRBI01000120">
    <property type="protein sequence ID" value="RMC06760.1"/>
    <property type="molecule type" value="Genomic_DNA"/>
</dbReference>
<evidence type="ECO:0000313" key="2">
    <source>
        <dbReference type="Proteomes" id="UP000269221"/>
    </source>
</evidence>
<name>A0A3M0K6S1_HIRRU</name>
<gene>
    <name evidence="1" type="ORF">DUI87_16206</name>
</gene>
<keyword evidence="2" id="KW-1185">Reference proteome</keyword>
<dbReference type="Proteomes" id="UP000269221">
    <property type="component" value="Unassembled WGS sequence"/>
</dbReference>
<protein>
    <submittedName>
        <fullName evidence="1">Uncharacterized protein</fullName>
    </submittedName>
</protein>